<accession>A0A078AU81</accession>
<keyword evidence="2" id="KW-0472">Membrane</keyword>
<dbReference type="Proteomes" id="UP000039865">
    <property type="component" value="Unassembled WGS sequence"/>
</dbReference>
<feature type="transmembrane region" description="Helical" evidence="2">
    <location>
        <begin position="124"/>
        <end position="144"/>
    </location>
</feature>
<name>A0A078AU81_STYLE</name>
<reference evidence="3 4" key="1">
    <citation type="submission" date="2014-06" db="EMBL/GenBank/DDBJ databases">
        <authorList>
            <person name="Swart Estienne"/>
        </authorList>
    </citation>
    <scope>NUCLEOTIDE SEQUENCE [LARGE SCALE GENOMIC DNA]</scope>
    <source>
        <strain evidence="3 4">130c</strain>
    </source>
</reference>
<evidence type="ECO:0000313" key="4">
    <source>
        <dbReference type="Proteomes" id="UP000039865"/>
    </source>
</evidence>
<dbReference type="InParanoid" id="A0A078AU81"/>
<evidence type="ECO:0000313" key="3">
    <source>
        <dbReference type="EMBL" id="CDW85965.1"/>
    </source>
</evidence>
<proteinExistence type="predicted"/>
<organism evidence="3 4">
    <name type="scientific">Stylonychia lemnae</name>
    <name type="common">Ciliate</name>
    <dbReference type="NCBI Taxonomy" id="5949"/>
    <lineage>
        <taxon>Eukaryota</taxon>
        <taxon>Sar</taxon>
        <taxon>Alveolata</taxon>
        <taxon>Ciliophora</taxon>
        <taxon>Intramacronucleata</taxon>
        <taxon>Spirotrichea</taxon>
        <taxon>Stichotrichia</taxon>
        <taxon>Sporadotrichida</taxon>
        <taxon>Oxytrichidae</taxon>
        <taxon>Stylonychinae</taxon>
        <taxon>Stylonychia</taxon>
    </lineage>
</organism>
<gene>
    <name evidence="3" type="primary">Contig11600.g12421</name>
    <name evidence="3" type="ORF">STYLEM_15056</name>
</gene>
<feature type="transmembrane region" description="Helical" evidence="2">
    <location>
        <begin position="98"/>
        <end position="118"/>
    </location>
</feature>
<keyword evidence="2" id="KW-0812">Transmembrane</keyword>
<feature type="transmembrane region" description="Helical" evidence="2">
    <location>
        <begin position="195"/>
        <end position="216"/>
    </location>
</feature>
<dbReference type="OrthoDB" id="323487at2759"/>
<feature type="compositionally biased region" description="Polar residues" evidence="1">
    <location>
        <begin position="1"/>
        <end position="10"/>
    </location>
</feature>
<feature type="transmembrane region" description="Helical" evidence="2">
    <location>
        <begin position="228"/>
        <end position="249"/>
    </location>
</feature>
<protein>
    <submittedName>
        <fullName evidence="3">Uncharacterized protein</fullName>
    </submittedName>
</protein>
<dbReference type="AlphaFoldDB" id="A0A078AU81"/>
<keyword evidence="2" id="KW-1133">Transmembrane helix</keyword>
<evidence type="ECO:0000256" key="1">
    <source>
        <dbReference type="SAM" id="MobiDB-lite"/>
    </source>
</evidence>
<keyword evidence="4" id="KW-1185">Reference proteome</keyword>
<sequence>MKQAATNQREIQIELDSDFEDSRHSNNYSQDHPDRSVDSHQQQPPNQMYVNLDVAELDQVPLKAGDSLLPKGEDIYQVVQYLDLTMNIEIVLYEFHSIIFWASVLEIAIFGVGLLLFFTFPEQMAFIFMHILHPVRGQVGLIIYRRMPKSHDMISHLKDFGNDKLKFEEFIAKITEKLKEQMIGFATNMESNLKLYFVFTIICILMDFIEFVIQLIRFGRDGDEFSDMVMMATTCLYLIIDFFYFLWVLQQRHKFPPSIEQYVSKTLYGFTSMMKEKFQPIMDKLKNRNKK</sequence>
<dbReference type="EMBL" id="CCKQ01014214">
    <property type="protein sequence ID" value="CDW85965.1"/>
    <property type="molecule type" value="Genomic_DNA"/>
</dbReference>
<feature type="region of interest" description="Disordered" evidence="1">
    <location>
        <begin position="1"/>
        <end position="43"/>
    </location>
</feature>
<evidence type="ECO:0000256" key="2">
    <source>
        <dbReference type="SAM" id="Phobius"/>
    </source>
</evidence>